<feature type="signal peptide" evidence="2">
    <location>
        <begin position="1"/>
        <end position="16"/>
    </location>
</feature>
<organism evidence="3 4">
    <name type="scientific">Bursaphelenchus okinawaensis</name>
    <dbReference type="NCBI Taxonomy" id="465554"/>
    <lineage>
        <taxon>Eukaryota</taxon>
        <taxon>Metazoa</taxon>
        <taxon>Ecdysozoa</taxon>
        <taxon>Nematoda</taxon>
        <taxon>Chromadorea</taxon>
        <taxon>Rhabditida</taxon>
        <taxon>Tylenchina</taxon>
        <taxon>Tylenchomorpha</taxon>
        <taxon>Aphelenchoidea</taxon>
        <taxon>Aphelenchoididae</taxon>
        <taxon>Bursaphelenchus</taxon>
    </lineage>
</organism>
<dbReference type="EMBL" id="CAJFCW020000002">
    <property type="protein sequence ID" value="CAG9089752.1"/>
    <property type="molecule type" value="Genomic_DNA"/>
</dbReference>
<dbReference type="AlphaFoldDB" id="A0A811K1G5"/>
<dbReference type="Proteomes" id="UP000614601">
    <property type="component" value="Unassembled WGS sequence"/>
</dbReference>
<name>A0A811K1G5_9BILA</name>
<evidence type="ECO:0000256" key="1">
    <source>
        <dbReference type="SAM" id="MobiDB-lite"/>
    </source>
</evidence>
<reference evidence="3" key="1">
    <citation type="submission" date="2020-09" db="EMBL/GenBank/DDBJ databases">
        <authorList>
            <person name="Kikuchi T."/>
        </authorList>
    </citation>
    <scope>NUCLEOTIDE SEQUENCE</scope>
    <source>
        <strain evidence="3">SH1</strain>
    </source>
</reference>
<proteinExistence type="predicted"/>
<comment type="caution">
    <text evidence="3">The sequence shown here is derived from an EMBL/GenBank/DDBJ whole genome shotgun (WGS) entry which is preliminary data.</text>
</comment>
<evidence type="ECO:0000256" key="2">
    <source>
        <dbReference type="SAM" id="SignalP"/>
    </source>
</evidence>
<dbReference type="OrthoDB" id="5835755at2759"/>
<accession>A0A811K1G5</accession>
<sequence length="347" mass="37140">MRICLLLSYLVVVSPAFKIIPISSGPGTLHTDYPDIYRTNALDGVRTIIDRFRTGIAKASTKASGGQGAGNGALLQSDTDAPSGDRTIDDGQRTIDGAQGTLAPNGSRTIDDGQRTIDGAHGTLAPGGDRTIDDGQRTIDDAQGTLAPGGDRTIDDGQRTIDGSQGTLALNSGRTIDDSQRTIDGAQVTLAPGGDRTIDDGQRTIDASQRTIDGAHGTEALLLDRTIDARLAVDDVNEELSAGFVDYSDAINLPDTLYSRLLARGGLEEQRIGRFNRLQSVPRRNIGGYQLAQDKCGVKAPEGMEMLCEACSHIWTVWDLHDCENDCEVYKKCFKTLIQNASSMDEK</sequence>
<feature type="region of interest" description="Disordered" evidence="1">
    <location>
        <begin position="61"/>
        <end position="133"/>
    </location>
</feature>
<dbReference type="Proteomes" id="UP000783686">
    <property type="component" value="Unassembled WGS sequence"/>
</dbReference>
<evidence type="ECO:0000313" key="3">
    <source>
        <dbReference type="EMBL" id="CAD5209634.1"/>
    </source>
</evidence>
<keyword evidence="2" id="KW-0732">Signal</keyword>
<dbReference type="EMBL" id="CAJFDH010000002">
    <property type="protein sequence ID" value="CAD5209634.1"/>
    <property type="molecule type" value="Genomic_DNA"/>
</dbReference>
<gene>
    <name evidence="3" type="ORF">BOKJ2_LOCUS2785</name>
</gene>
<protein>
    <submittedName>
        <fullName evidence="3">Uncharacterized protein</fullName>
    </submittedName>
</protein>
<feature type="chain" id="PRO_5035594530" evidence="2">
    <location>
        <begin position="17"/>
        <end position="347"/>
    </location>
</feature>
<keyword evidence="4" id="KW-1185">Reference proteome</keyword>
<evidence type="ECO:0000313" key="4">
    <source>
        <dbReference type="Proteomes" id="UP000614601"/>
    </source>
</evidence>